<dbReference type="SUPFAM" id="SSF49899">
    <property type="entry name" value="Concanavalin A-like lectins/glucanases"/>
    <property type="match status" value="1"/>
</dbReference>
<feature type="chain" id="PRO_5034751736" description="Metalloendopeptidase" evidence="11">
    <location>
        <begin position="22"/>
        <end position="697"/>
    </location>
</feature>
<comment type="cofactor">
    <cofactor evidence="10 11">
        <name>Zn(2+)</name>
        <dbReference type="ChEBI" id="CHEBI:29105"/>
    </cofactor>
    <text evidence="10 11">Binds 1 zinc ion per subunit.</text>
</comment>
<evidence type="ECO:0000256" key="8">
    <source>
        <dbReference type="ARBA" id="ARBA00023157"/>
    </source>
</evidence>
<keyword evidence="13" id="KW-0472">Membrane</keyword>
<gene>
    <name evidence="16" type="primary">LOC114478374</name>
</gene>
<accession>A0A8C5END0</accession>
<evidence type="ECO:0000256" key="2">
    <source>
        <dbReference type="ARBA" id="ARBA00022723"/>
    </source>
</evidence>
<feature type="region of interest" description="Disordered" evidence="12">
    <location>
        <begin position="283"/>
        <end position="307"/>
    </location>
</feature>
<dbReference type="PROSITE" id="PS50060">
    <property type="entry name" value="MAM_2"/>
    <property type="match status" value="1"/>
</dbReference>
<keyword evidence="13" id="KW-1133">Transmembrane helix</keyword>
<evidence type="ECO:0000259" key="15">
    <source>
        <dbReference type="PROSITE" id="PS51864"/>
    </source>
</evidence>
<feature type="binding site" evidence="10">
    <location>
        <position position="156"/>
    </location>
    <ligand>
        <name>Zn(2+)</name>
        <dbReference type="ChEBI" id="CHEBI:29105"/>
        <note>catalytic</note>
    </ligand>
</feature>
<dbReference type="Pfam" id="PF00629">
    <property type="entry name" value="MAM"/>
    <property type="match status" value="1"/>
</dbReference>
<reference evidence="16" key="2">
    <citation type="submission" date="2025-08" db="UniProtKB">
        <authorList>
            <consortium name="Ensembl"/>
        </authorList>
    </citation>
    <scope>IDENTIFICATION</scope>
</reference>
<feature type="active site" evidence="10">
    <location>
        <position position="147"/>
    </location>
</feature>
<feature type="transmembrane region" description="Helical" evidence="13">
    <location>
        <begin position="673"/>
        <end position="696"/>
    </location>
</feature>
<dbReference type="GO" id="GO:0008270">
    <property type="term" value="F:zinc ion binding"/>
    <property type="evidence" value="ECO:0007669"/>
    <property type="project" value="UniProtKB-UniRule"/>
</dbReference>
<evidence type="ECO:0000313" key="17">
    <source>
        <dbReference type="Proteomes" id="UP000694680"/>
    </source>
</evidence>
<feature type="domain" description="Peptidase M12A" evidence="15">
    <location>
        <begin position="57"/>
        <end position="250"/>
    </location>
</feature>
<protein>
    <recommendedName>
        <fullName evidence="11">Metalloendopeptidase</fullName>
        <ecNumber evidence="11">3.4.24.-</ecNumber>
    </recommendedName>
</protein>
<comment type="caution">
    <text evidence="10">Lacks conserved residue(s) required for the propagation of feature annotation.</text>
</comment>
<evidence type="ECO:0000256" key="12">
    <source>
        <dbReference type="SAM" id="MobiDB-lite"/>
    </source>
</evidence>
<dbReference type="AlphaFoldDB" id="A0A8C5END0"/>
<dbReference type="PROSITE" id="PS51864">
    <property type="entry name" value="ASTACIN"/>
    <property type="match status" value="1"/>
</dbReference>
<dbReference type="EC" id="3.4.24.-" evidence="11"/>
<dbReference type="GO" id="GO:0016020">
    <property type="term" value="C:membrane"/>
    <property type="evidence" value="ECO:0007669"/>
    <property type="project" value="InterPro"/>
</dbReference>
<dbReference type="FunFam" id="3.40.390.10:FF:000015">
    <property type="entry name" value="Meprin A subunit"/>
    <property type="match status" value="1"/>
</dbReference>
<keyword evidence="1 10" id="KW-0645">Protease</keyword>
<dbReference type="InterPro" id="IPR008974">
    <property type="entry name" value="TRAF-like"/>
</dbReference>
<organism evidence="16 17">
    <name type="scientific">Gouania willdenowi</name>
    <name type="common">Blunt-snouted clingfish</name>
    <name type="synonym">Lepadogaster willdenowi</name>
    <dbReference type="NCBI Taxonomy" id="441366"/>
    <lineage>
        <taxon>Eukaryota</taxon>
        <taxon>Metazoa</taxon>
        <taxon>Chordata</taxon>
        <taxon>Craniata</taxon>
        <taxon>Vertebrata</taxon>
        <taxon>Euteleostomi</taxon>
        <taxon>Actinopterygii</taxon>
        <taxon>Neopterygii</taxon>
        <taxon>Teleostei</taxon>
        <taxon>Neoteleostei</taxon>
        <taxon>Acanthomorphata</taxon>
        <taxon>Ovalentaria</taxon>
        <taxon>Blenniimorphae</taxon>
        <taxon>Blenniiformes</taxon>
        <taxon>Gobiesocoidei</taxon>
        <taxon>Gobiesocidae</taxon>
        <taxon>Gobiesocinae</taxon>
        <taxon>Gouania</taxon>
    </lineage>
</organism>
<feature type="signal peptide" evidence="11">
    <location>
        <begin position="1"/>
        <end position="21"/>
    </location>
</feature>
<dbReference type="PRINTS" id="PR00480">
    <property type="entry name" value="ASTACIN"/>
</dbReference>
<dbReference type="InterPro" id="IPR000998">
    <property type="entry name" value="MAM_dom"/>
</dbReference>
<evidence type="ECO:0000256" key="9">
    <source>
        <dbReference type="ARBA" id="ARBA00023180"/>
    </source>
</evidence>
<reference evidence="16" key="3">
    <citation type="submission" date="2025-09" db="UniProtKB">
        <authorList>
            <consortium name="Ensembl"/>
        </authorList>
    </citation>
    <scope>IDENTIFICATION</scope>
</reference>
<evidence type="ECO:0000256" key="1">
    <source>
        <dbReference type="ARBA" id="ARBA00022670"/>
    </source>
</evidence>
<dbReference type="InterPro" id="IPR024079">
    <property type="entry name" value="MetalloPept_cat_dom_sf"/>
</dbReference>
<dbReference type="Gene3D" id="2.60.210.10">
    <property type="entry name" value="Apoptosis, Tumor Necrosis Factor Receptor Associated Protein 2, Chain A"/>
    <property type="match status" value="1"/>
</dbReference>
<feature type="binding site" evidence="10">
    <location>
        <position position="150"/>
    </location>
    <ligand>
        <name>Zn(2+)</name>
        <dbReference type="ChEBI" id="CHEBI:29105"/>
        <note>catalytic</note>
    </ligand>
</feature>
<sequence>MTIKSCIFLVVILTLLSVVITIQVDPETIDISDVKDIAEINKGAMVDDILELEVAFSAIINGKLWTSPVSYDLTEGLEINAKGVIVKAMDQFRLKTCIDFKPRDEETYYISFQKLNGCFSYIGQALANGQTLSIGRYCDEISTVEHEILHALGFYHEQSRYDRDNYVTIVEENVIEGFIHNFRKVESTQSTTNGVEYDYSSVMHYGQNAFSNGNGTTINTIDPAYQEVIGQRLEMSPRDVQEVNLLYSCNSTVTFQMSCNFDNLDSCGMERCSRSELDWKRVNSVPDGPTSDHTMQPSGSSYGNDTGSFMHVSTTLGNEGDSAWMETPKMSPKGKCHVQCLQFYYYHSGNEGDQLNIWIREFDDEMDTKGITRLMGHITGPATSQWRFHHVSLNATKHFQVEFEVLKGTGNSTGGGFSIDDINLSDSECPHVTIQVDDLMARLADEYWGTAIYSPRQYTPDGYAYRVAIKLYLTYLGLYLQLVSGEHDDTLEWPCPYRQATLKMLDQNPNILLQMNKQRSFTTDPKAVNNKGLYIWDNPRKNGTKYIDENNEEAFAGSLIGNHVFMTNEDLYFREFLKGGAGIFAFSFEDINPLFENNELACPNVGPVMASHPHNGQDDGPCSTRMRTTTTHPPPTTTHKKMTTTTHPPAWTTTHKKNHTSSPPIQTTNDKSIFGLSPVMVASPALIFLLTLMILLH</sequence>
<evidence type="ECO:0000256" key="11">
    <source>
        <dbReference type="RuleBase" id="RU361183"/>
    </source>
</evidence>
<dbReference type="InterPro" id="IPR002083">
    <property type="entry name" value="MATH/TRAF_dom"/>
</dbReference>
<dbReference type="GO" id="GO:0006508">
    <property type="term" value="P:proteolysis"/>
    <property type="evidence" value="ECO:0007669"/>
    <property type="project" value="UniProtKB-KW"/>
</dbReference>
<dbReference type="CDD" id="cd06263">
    <property type="entry name" value="MAM"/>
    <property type="match status" value="1"/>
</dbReference>
<name>A0A8C5END0_GOUWI</name>
<reference evidence="16" key="1">
    <citation type="submission" date="2020-06" db="EMBL/GenBank/DDBJ databases">
        <authorList>
            <consortium name="Wellcome Sanger Institute Data Sharing"/>
        </authorList>
    </citation>
    <scope>NUCLEOTIDE SEQUENCE [LARGE SCALE GENOMIC DNA]</scope>
</reference>
<dbReference type="PANTHER" id="PTHR10127">
    <property type="entry name" value="DISCOIDIN, CUB, EGF, LAMININ , AND ZINC METALLOPROTEASE DOMAIN CONTAINING"/>
    <property type="match status" value="1"/>
</dbReference>
<dbReference type="SUPFAM" id="SSF55486">
    <property type="entry name" value="Metalloproteases ('zincins'), catalytic domain"/>
    <property type="match status" value="1"/>
</dbReference>
<dbReference type="GeneID" id="114478374"/>
<dbReference type="InterPro" id="IPR001506">
    <property type="entry name" value="Peptidase_M12A"/>
</dbReference>
<feature type="domain" description="MAM" evidence="14">
    <location>
        <begin position="257"/>
        <end position="431"/>
    </location>
</feature>
<dbReference type="SUPFAM" id="SSF49599">
    <property type="entry name" value="TRAF domain-like"/>
    <property type="match status" value="1"/>
</dbReference>
<evidence type="ECO:0000256" key="5">
    <source>
        <dbReference type="ARBA" id="ARBA00022833"/>
    </source>
</evidence>
<keyword evidence="4 10" id="KW-0378">Hydrolase</keyword>
<feature type="region of interest" description="Disordered" evidence="12">
    <location>
        <begin position="613"/>
        <end position="666"/>
    </location>
</feature>
<dbReference type="FunFam" id="2.60.210.10:FF:000009">
    <property type="entry name" value="Meprin A subunit"/>
    <property type="match status" value="1"/>
</dbReference>
<dbReference type="InterPro" id="IPR013320">
    <property type="entry name" value="ConA-like_dom_sf"/>
</dbReference>
<keyword evidence="8" id="KW-1015">Disulfide bond</keyword>
<feature type="binding site" evidence="10">
    <location>
        <position position="146"/>
    </location>
    <ligand>
        <name>Zn(2+)</name>
        <dbReference type="ChEBI" id="CHEBI:29105"/>
        <note>catalytic</note>
    </ligand>
</feature>
<evidence type="ECO:0000313" key="16">
    <source>
        <dbReference type="Ensembl" id="ENSGWIP00000023644.1"/>
    </source>
</evidence>
<dbReference type="Pfam" id="PF22486">
    <property type="entry name" value="MATH_2"/>
    <property type="match status" value="1"/>
</dbReference>
<evidence type="ECO:0000256" key="13">
    <source>
        <dbReference type="SAM" id="Phobius"/>
    </source>
</evidence>
<keyword evidence="7" id="KW-0865">Zymogen</keyword>
<keyword evidence="3 11" id="KW-0732">Signal</keyword>
<feature type="compositionally biased region" description="Low complexity" evidence="12">
    <location>
        <begin position="643"/>
        <end position="653"/>
    </location>
</feature>
<dbReference type="RefSeq" id="XP_028327215.1">
    <property type="nucleotide sequence ID" value="XM_028471414.1"/>
</dbReference>
<dbReference type="GO" id="GO:0004222">
    <property type="term" value="F:metalloendopeptidase activity"/>
    <property type="evidence" value="ECO:0007669"/>
    <property type="project" value="UniProtKB-UniRule"/>
</dbReference>
<evidence type="ECO:0000256" key="7">
    <source>
        <dbReference type="ARBA" id="ARBA00023145"/>
    </source>
</evidence>
<dbReference type="Pfam" id="PF01400">
    <property type="entry name" value="Astacin"/>
    <property type="match status" value="1"/>
</dbReference>
<feature type="compositionally biased region" description="Polar residues" evidence="12">
    <location>
        <begin position="291"/>
        <end position="307"/>
    </location>
</feature>
<evidence type="ECO:0000259" key="14">
    <source>
        <dbReference type="PROSITE" id="PS50060"/>
    </source>
</evidence>
<evidence type="ECO:0000256" key="6">
    <source>
        <dbReference type="ARBA" id="ARBA00023049"/>
    </source>
</evidence>
<keyword evidence="2 10" id="KW-0479">Metal-binding</keyword>
<keyword evidence="6 10" id="KW-0482">Metalloprotease</keyword>
<dbReference type="PANTHER" id="PTHR10127:SF903">
    <property type="entry name" value="MEPRIN A SUBUNIT"/>
    <property type="match status" value="1"/>
</dbReference>
<dbReference type="Proteomes" id="UP000694680">
    <property type="component" value="Chromosome 16"/>
</dbReference>
<dbReference type="SMART" id="SM00235">
    <property type="entry name" value="ZnMc"/>
    <property type="match status" value="1"/>
</dbReference>
<keyword evidence="17" id="KW-1185">Reference proteome</keyword>
<dbReference type="SMART" id="SM00137">
    <property type="entry name" value="MAM"/>
    <property type="match status" value="1"/>
</dbReference>
<dbReference type="OrthoDB" id="291007at2759"/>
<dbReference type="Gene3D" id="3.40.390.10">
    <property type="entry name" value="Collagenase (Catalytic Domain)"/>
    <property type="match status" value="1"/>
</dbReference>
<keyword evidence="13" id="KW-0812">Transmembrane</keyword>
<dbReference type="Ensembl" id="ENSGWIT00000025893.1">
    <property type="protein sequence ID" value="ENSGWIP00000023644.1"/>
    <property type="gene ID" value="ENSGWIG00000012611.1"/>
</dbReference>
<keyword evidence="5 10" id="KW-0862">Zinc</keyword>
<evidence type="ECO:0000256" key="4">
    <source>
        <dbReference type="ARBA" id="ARBA00022801"/>
    </source>
</evidence>
<proteinExistence type="predicted"/>
<dbReference type="Gene3D" id="2.60.120.200">
    <property type="match status" value="1"/>
</dbReference>
<keyword evidence="9" id="KW-0325">Glycoprotein</keyword>
<evidence type="ECO:0000256" key="3">
    <source>
        <dbReference type="ARBA" id="ARBA00022729"/>
    </source>
</evidence>
<dbReference type="InterPro" id="IPR006026">
    <property type="entry name" value="Peptidase_Metallo"/>
</dbReference>
<evidence type="ECO:0000256" key="10">
    <source>
        <dbReference type="PROSITE-ProRule" id="PRU01211"/>
    </source>
</evidence>